<accession>A0A4R4RJF8</accession>
<dbReference type="Proteomes" id="UP000295621">
    <property type="component" value="Unassembled WGS sequence"/>
</dbReference>
<dbReference type="SUPFAM" id="SSF51556">
    <property type="entry name" value="Metallo-dependent hydrolases"/>
    <property type="match status" value="1"/>
</dbReference>
<evidence type="ECO:0000256" key="1">
    <source>
        <dbReference type="ARBA" id="ARBA00023239"/>
    </source>
</evidence>
<dbReference type="CDD" id="cd01292">
    <property type="entry name" value="metallo-dependent_hydrolases"/>
    <property type="match status" value="1"/>
</dbReference>
<dbReference type="OrthoDB" id="5172791at2"/>
<comment type="caution">
    <text evidence="3">The sequence shown here is derived from an EMBL/GenBank/DDBJ whole genome shotgun (WGS) entry which is preliminary data.</text>
</comment>
<dbReference type="Gene3D" id="3.20.20.140">
    <property type="entry name" value="Metal-dependent hydrolases"/>
    <property type="match status" value="1"/>
</dbReference>
<protein>
    <recommendedName>
        <fullName evidence="2">Amidohydrolase-related domain-containing protein</fullName>
    </recommendedName>
</protein>
<organism evidence="3 4">
    <name type="scientific">Jiangella ureilytica</name>
    <dbReference type="NCBI Taxonomy" id="2530374"/>
    <lineage>
        <taxon>Bacteria</taxon>
        <taxon>Bacillati</taxon>
        <taxon>Actinomycetota</taxon>
        <taxon>Actinomycetes</taxon>
        <taxon>Jiangellales</taxon>
        <taxon>Jiangellaceae</taxon>
        <taxon>Jiangella</taxon>
    </lineage>
</organism>
<dbReference type="GO" id="GO:0016787">
    <property type="term" value="F:hydrolase activity"/>
    <property type="evidence" value="ECO:0007669"/>
    <property type="project" value="InterPro"/>
</dbReference>
<dbReference type="InterPro" id="IPR006680">
    <property type="entry name" value="Amidohydro-rel"/>
</dbReference>
<proteinExistence type="predicted"/>
<evidence type="ECO:0000313" key="4">
    <source>
        <dbReference type="Proteomes" id="UP000295621"/>
    </source>
</evidence>
<dbReference type="EMBL" id="SMKL01000053">
    <property type="protein sequence ID" value="TDC48603.1"/>
    <property type="molecule type" value="Genomic_DNA"/>
</dbReference>
<dbReference type="Pfam" id="PF04909">
    <property type="entry name" value="Amidohydro_2"/>
    <property type="match status" value="1"/>
</dbReference>
<dbReference type="PANTHER" id="PTHR21240">
    <property type="entry name" value="2-AMINO-3-CARBOXYLMUCONATE-6-SEMIALDEHYDE DECARBOXYLASE"/>
    <property type="match status" value="1"/>
</dbReference>
<keyword evidence="1" id="KW-0456">Lyase</keyword>
<dbReference type="GO" id="GO:0016831">
    <property type="term" value="F:carboxy-lyase activity"/>
    <property type="evidence" value="ECO:0007669"/>
    <property type="project" value="InterPro"/>
</dbReference>
<dbReference type="InterPro" id="IPR032465">
    <property type="entry name" value="ACMSD"/>
</dbReference>
<reference evidence="3 4" key="1">
    <citation type="submission" date="2019-02" db="EMBL/GenBank/DDBJ databases">
        <title>Draft genome sequences of novel Actinobacteria.</title>
        <authorList>
            <person name="Sahin N."/>
            <person name="Ay H."/>
            <person name="Saygin H."/>
        </authorList>
    </citation>
    <scope>NUCLEOTIDE SEQUENCE [LARGE SCALE GENOMIC DNA]</scope>
    <source>
        <strain evidence="3 4">KC603</strain>
    </source>
</reference>
<dbReference type="AlphaFoldDB" id="A0A4R4RJF8"/>
<evidence type="ECO:0000259" key="2">
    <source>
        <dbReference type="Pfam" id="PF04909"/>
    </source>
</evidence>
<keyword evidence="4" id="KW-1185">Reference proteome</keyword>
<gene>
    <name evidence="3" type="ORF">E1212_20625</name>
</gene>
<feature type="domain" description="Amidohydrolase-related" evidence="2">
    <location>
        <begin position="9"/>
        <end position="279"/>
    </location>
</feature>
<name>A0A4R4RJF8_9ACTN</name>
<evidence type="ECO:0000313" key="3">
    <source>
        <dbReference type="EMBL" id="TDC48603.1"/>
    </source>
</evidence>
<dbReference type="InterPro" id="IPR032466">
    <property type="entry name" value="Metal_Hydrolase"/>
</dbReference>
<sequence length="282" mass="31879">MDRGDSLIVDVHTHCNTSAHHGRYEQDRARIYGDRPENPPEKYDEAMADVDVSIVVGLRATRLGVATPNEYIAGFVEQTTRPAIGYMALDLCDDDVMDQLEDGLARGLQGVKLYPILAGFDVREPKHDPFFREVARLGIPLLIHTGTSASKDAILELSHPLVYDGLARRHPDVRMVLAHMSHPWQRECVIVLRKHANVYADVSAMWLRTMEGYQAIVRAQEWDVVHKLMFGSDYPIWTPRQGIDGLRAMARKDWSPFPQIEPATIEDILHRDSLELLGLKAP</sequence>